<name>A0ABQ0MYI1_9GAMM</name>
<organism evidence="2 3">
    <name type="scientific">Colwellia marinimaniae</name>
    <dbReference type="NCBI Taxonomy" id="1513592"/>
    <lineage>
        <taxon>Bacteria</taxon>
        <taxon>Pseudomonadati</taxon>
        <taxon>Pseudomonadota</taxon>
        <taxon>Gammaproteobacteria</taxon>
        <taxon>Alteromonadales</taxon>
        <taxon>Colwelliaceae</taxon>
        <taxon>Colwellia</taxon>
    </lineage>
</organism>
<gene>
    <name evidence="2" type="ORF">MTCD1_03058</name>
</gene>
<reference evidence="2 3" key="1">
    <citation type="submission" date="2017-06" db="EMBL/GenBank/DDBJ databases">
        <title>Whole Genome Sequences of Colwellia marinimaniae MTCD1.</title>
        <authorList>
            <person name="Kusumoto H."/>
            <person name="Inoue M."/>
            <person name="Tanikawa K."/>
            <person name="Maeji H."/>
            <person name="Cameron J.H."/>
            <person name="Bartlett D.H."/>
        </authorList>
    </citation>
    <scope>NUCLEOTIDE SEQUENCE [LARGE SCALE GENOMIC DNA]</scope>
    <source>
        <strain evidence="2 3">MTCD1</strain>
    </source>
</reference>
<comment type="caution">
    <text evidence="2">The sequence shown here is derived from an EMBL/GenBank/DDBJ whole genome shotgun (WGS) entry which is preliminary data.</text>
</comment>
<feature type="chain" id="PRO_5045592616" evidence="1">
    <location>
        <begin position="22"/>
        <end position="276"/>
    </location>
</feature>
<evidence type="ECO:0000256" key="1">
    <source>
        <dbReference type="SAM" id="SignalP"/>
    </source>
</evidence>
<keyword evidence="3" id="KW-1185">Reference proteome</keyword>
<keyword evidence="1" id="KW-0732">Signal</keyword>
<protein>
    <submittedName>
        <fullName evidence="2">Outer membrane protein</fullName>
    </submittedName>
</protein>
<evidence type="ECO:0000313" key="2">
    <source>
        <dbReference type="EMBL" id="GAW97431.1"/>
    </source>
</evidence>
<dbReference type="EMBL" id="BDQM01000033">
    <property type="protein sequence ID" value="GAW97431.1"/>
    <property type="molecule type" value="Genomic_DNA"/>
</dbReference>
<evidence type="ECO:0000313" key="3">
    <source>
        <dbReference type="Proteomes" id="UP000197068"/>
    </source>
</evidence>
<accession>A0ABQ0MYI1</accession>
<dbReference type="Proteomes" id="UP000197068">
    <property type="component" value="Unassembled WGS sequence"/>
</dbReference>
<feature type="signal peptide" evidence="1">
    <location>
        <begin position="1"/>
        <end position="21"/>
    </location>
</feature>
<proteinExistence type="predicted"/>
<sequence>MNVRLFTFIILFFCTNSFVNADEIEPVHYAYANYLGSGIYRTTGQNASLISMPFSYELGHKGKLSYGLRLPVSIGFFDFDFADLPNLDLPDEVGTITFTPGIAFNYQYSKNLLIESYIDVGYGRNLTTNKGVNIHSSGVSALYHFEIKKYDSIWANRIYIARYDGNGYDAQDSYAALQIGLDTGLPVQYQILGYQFQPRIFATAFWYFSEVDFFMPRTQALDEGKNISLTNSIELGFTLKFAKTLGYSWAGIDRLGLSYRYSKNFSAVRLLFSFPI</sequence>